<dbReference type="InterPro" id="IPR036629">
    <property type="entry name" value="YjbJ_sf"/>
</dbReference>
<dbReference type="Gene3D" id="1.10.1470.10">
    <property type="entry name" value="YjbJ"/>
    <property type="match status" value="1"/>
</dbReference>
<dbReference type="AlphaFoldDB" id="A0AA45LF07"/>
<sequence>MDDKASNKAEELKGRAKEGVGEATGNEQWQAEGRAERASGALKQGIEKVKDAFRK</sequence>
<protein>
    <submittedName>
        <fullName evidence="4">CsbD family protein</fullName>
    </submittedName>
</protein>
<evidence type="ECO:0000256" key="1">
    <source>
        <dbReference type="ARBA" id="ARBA00009129"/>
    </source>
</evidence>
<dbReference type="SUPFAM" id="SSF69047">
    <property type="entry name" value="Hypothetical protein YjbJ"/>
    <property type="match status" value="1"/>
</dbReference>
<dbReference type="InterPro" id="IPR008462">
    <property type="entry name" value="CsbD"/>
</dbReference>
<proteinExistence type="inferred from homology"/>
<evidence type="ECO:0000313" key="5">
    <source>
        <dbReference type="Proteomes" id="UP000677152"/>
    </source>
</evidence>
<feature type="region of interest" description="Disordered" evidence="2">
    <location>
        <begin position="1"/>
        <end position="55"/>
    </location>
</feature>
<feature type="compositionally biased region" description="Basic and acidic residues" evidence="2">
    <location>
        <begin position="1"/>
        <end position="20"/>
    </location>
</feature>
<dbReference type="Proteomes" id="UP000677152">
    <property type="component" value="Chromosome"/>
</dbReference>
<dbReference type="EMBL" id="CP073249">
    <property type="protein sequence ID" value="QUF08248.1"/>
    <property type="molecule type" value="Genomic_DNA"/>
</dbReference>
<feature type="compositionally biased region" description="Basic and acidic residues" evidence="2">
    <location>
        <begin position="45"/>
        <end position="55"/>
    </location>
</feature>
<evidence type="ECO:0000259" key="3">
    <source>
        <dbReference type="Pfam" id="PF05532"/>
    </source>
</evidence>
<gene>
    <name evidence="4" type="ORF">KCV87_29920</name>
</gene>
<comment type="similarity">
    <text evidence="1">Belongs to the UPF0337 (CsbD) family.</text>
</comment>
<organism evidence="4 5">
    <name type="scientific">Actinosynnema pretiosum subsp. pretiosum</name>
    <dbReference type="NCBI Taxonomy" id="103721"/>
    <lineage>
        <taxon>Bacteria</taxon>
        <taxon>Bacillati</taxon>
        <taxon>Actinomycetota</taxon>
        <taxon>Actinomycetes</taxon>
        <taxon>Pseudonocardiales</taxon>
        <taxon>Pseudonocardiaceae</taxon>
        <taxon>Actinosynnema</taxon>
    </lineage>
</organism>
<evidence type="ECO:0000256" key="2">
    <source>
        <dbReference type="SAM" id="MobiDB-lite"/>
    </source>
</evidence>
<feature type="domain" description="CsbD-like" evidence="3">
    <location>
        <begin position="3"/>
        <end position="55"/>
    </location>
</feature>
<accession>A0AA45LF07</accession>
<reference evidence="4" key="1">
    <citation type="submission" date="2021-04" db="EMBL/GenBank/DDBJ databases">
        <title>Genomic sequence of Actinosynnema pretiosum subsp. pretiosum ATCC 31280 (C-14919).</title>
        <authorList>
            <person name="Bai L."/>
            <person name="Wang X."/>
            <person name="Xiao Y."/>
        </authorList>
    </citation>
    <scope>NUCLEOTIDE SEQUENCE</scope>
    <source>
        <strain evidence="4">ATCC 31280</strain>
    </source>
</reference>
<dbReference type="Pfam" id="PF05532">
    <property type="entry name" value="CsbD"/>
    <property type="match status" value="1"/>
</dbReference>
<name>A0AA45LF07_9PSEU</name>
<evidence type="ECO:0000313" key="4">
    <source>
        <dbReference type="EMBL" id="QUF08248.1"/>
    </source>
</evidence>